<proteinExistence type="predicted"/>
<dbReference type="EMBL" id="FUWX01000019">
    <property type="protein sequence ID" value="SJZ99791.1"/>
    <property type="molecule type" value="Genomic_DNA"/>
</dbReference>
<dbReference type="AlphaFoldDB" id="A0A1T4Q8D8"/>
<name>A0A1T4Q8D8_9FUSO</name>
<dbReference type="STRING" id="180163.SAMN02745174_02216"/>
<dbReference type="OrthoDB" id="9955258at2"/>
<dbReference type="RefSeq" id="WP_078694660.1">
    <property type="nucleotide sequence ID" value="NZ_FUWX01000019.1"/>
</dbReference>
<evidence type="ECO:0000313" key="1">
    <source>
        <dbReference type="EMBL" id="SJZ99791.1"/>
    </source>
</evidence>
<protein>
    <recommendedName>
        <fullName evidence="3">Phage tail tube protein</fullName>
    </recommendedName>
</protein>
<sequence length="309" mass="33710">MSVKVYFGKQTTKGTEATELVDLGVTDFSGGEKYNTIQSEVLSGASASGDKYLVGIDVNFSTPIEWSLKTLETAMPGIGYKEVGKKPNIYKIAEEGANYYTVILYDSLNKQVTKFVDTKMNTVTLNITKGALINGSIEWIGTKVEITDENDFGTTYKSKIAKSDRGETLVGLDAKIKLGSSPVEDIESVVLTINNALEAKGALNSIHAKRIVRTGLQTTELTVDFNYYDKTRFKSIKDKAVNNQSEKLEIVLGGESKSNVKLEFPKLTIGSNERGDYKGEGTQNIAFGASINNSESSPMKITFTDITII</sequence>
<dbReference type="Pfam" id="PF18906">
    <property type="entry name" value="Phage_tube_2"/>
    <property type="match status" value="1"/>
</dbReference>
<dbReference type="InterPro" id="IPR044000">
    <property type="entry name" value="Phage_tube_2"/>
</dbReference>
<accession>A0A1T4Q8D8</accession>
<dbReference type="Proteomes" id="UP000191153">
    <property type="component" value="Unassembled WGS sequence"/>
</dbReference>
<evidence type="ECO:0008006" key="3">
    <source>
        <dbReference type="Google" id="ProtNLM"/>
    </source>
</evidence>
<evidence type="ECO:0000313" key="2">
    <source>
        <dbReference type="Proteomes" id="UP000191153"/>
    </source>
</evidence>
<reference evidence="1 2" key="1">
    <citation type="submission" date="2017-02" db="EMBL/GenBank/DDBJ databases">
        <authorList>
            <person name="Peterson S.W."/>
        </authorList>
    </citation>
    <scope>NUCLEOTIDE SEQUENCE [LARGE SCALE GENOMIC DNA]</scope>
    <source>
        <strain evidence="1 2">ATCC 700028</strain>
    </source>
</reference>
<keyword evidence="2" id="KW-1185">Reference proteome</keyword>
<gene>
    <name evidence="1" type="ORF">SAMN02745174_02216</name>
</gene>
<organism evidence="1 2">
    <name type="scientific">Cetobacterium ceti</name>
    <dbReference type="NCBI Taxonomy" id="180163"/>
    <lineage>
        <taxon>Bacteria</taxon>
        <taxon>Fusobacteriati</taxon>
        <taxon>Fusobacteriota</taxon>
        <taxon>Fusobacteriia</taxon>
        <taxon>Fusobacteriales</taxon>
        <taxon>Fusobacteriaceae</taxon>
        <taxon>Cetobacterium</taxon>
    </lineage>
</organism>